<dbReference type="GO" id="GO:0005886">
    <property type="term" value="C:plasma membrane"/>
    <property type="evidence" value="ECO:0007669"/>
    <property type="project" value="TreeGrafter"/>
</dbReference>
<dbReference type="InterPro" id="IPR015854">
    <property type="entry name" value="ABC_transpr_LolD-like"/>
</dbReference>
<dbReference type="VEuPathDB" id="AmoebaDB:EHI_099870"/>
<dbReference type="Proteomes" id="UP000078387">
    <property type="component" value="Unassembled WGS sequence"/>
</dbReference>
<dbReference type="InterPro" id="IPR017871">
    <property type="entry name" value="ABC_transporter-like_CS"/>
</dbReference>
<dbReference type="InterPro" id="IPR003593">
    <property type="entry name" value="AAA+_ATPase"/>
</dbReference>
<dbReference type="VEuPathDB" id="AmoebaDB:EHI5A_026760"/>
<evidence type="ECO:0000256" key="2">
    <source>
        <dbReference type="ARBA" id="ARBA00022741"/>
    </source>
</evidence>
<dbReference type="PANTHER" id="PTHR24220:SF688">
    <property type="entry name" value="ABC TRANSPORTER H FAMILY MEMBER 2"/>
    <property type="match status" value="1"/>
</dbReference>
<proteinExistence type="predicted"/>
<evidence type="ECO:0000313" key="6">
    <source>
        <dbReference type="Proteomes" id="UP000078387"/>
    </source>
</evidence>
<accession>A0A5K1TVY6</accession>
<name>A0A5K1TVY6_ENTHI</name>
<dbReference type="InterPro" id="IPR027417">
    <property type="entry name" value="P-loop_NTPase"/>
</dbReference>
<sequence length="305" mass="34585">MSDIKIDDYFGNIRLTEKDVLIDDQNYIISIRNVHKTYLLGIEGVAALRGVSLSVKKGEFVCIYGTSGGGKTTMLNLIGTIDKPSKGDIILCDKRITEETKDRLLSFLRLQKIGFVFQTFNLIASMTAIENVELPMILLGKLSAKERKERAIKLLKKVGMEKRMNHKPSQMSGGEQQRVTIARALANEPELLLLDEPTGDLDSYNTGIVMELLLQLHKEGMTLLMVTHDVSLKNLSDRIIWMRDGKVGKIEEVTKEKRIEALKVISNKIQLKRIVIEKDINIITEIRTPEDYAPIKFQNEFLQLK</sequence>
<dbReference type="OMA" id="DHHTAQG"/>
<dbReference type="EMBL" id="BDEQ01000001">
    <property type="protein sequence ID" value="GAT97086.1"/>
    <property type="molecule type" value="Genomic_DNA"/>
</dbReference>
<dbReference type="VEuPathDB" id="AmoebaDB:EHI7A_012270"/>
<keyword evidence="1" id="KW-0813">Transport</keyword>
<keyword evidence="2" id="KW-0547">Nucleotide-binding</keyword>
<dbReference type="PROSITE" id="PS00211">
    <property type="entry name" value="ABC_TRANSPORTER_1"/>
    <property type="match status" value="1"/>
</dbReference>
<keyword evidence="3 5" id="KW-0067">ATP-binding</keyword>
<dbReference type="VEuPathDB" id="AmoebaDB:EHI8A_012010"/>
<reference evidence="5 6" key="1">
    <citation type="submission" date="2016-05" db="EMBL/GenBank/DDBJ databases">
        <title>First whole genome sequencing of Entamoeba histolytica HM1:IMSS-clone-6.</title>
        <authorList>
            <person name="Mukherjee Avik.K."/>
            <person name="Izumyama S."/>
            <person name="Nakada-Tsukui K."/>
            <person name="Nozaki T."/>
        </authorList>
    </citation>
    <scope>NUCLEOTIDE SEQUENCE [LARGE SCALE GENOMIC DNA]</scope>
    <source>
        <strain evidence="5 6">HM1:IMSS clone 6</strain>
    </source>
</reference>
<dbReference type="AlphaFoldDB" id="A0A5K1TVY6"/>
<dbReference type="FunFam" id="3.40.50.300:FF:001871">
    <property type="entry name" value="ATP-binding cassette, putative"/>
    <property type="match status" value="1"/>
</dbReference>
<dbReference type="GO" id="GO:0022857">
    <property type="term" value="F:transmembrane transporter activity"/>
    <property type="evidence" value="ECO:0007669"/>
    <property type="project" value="TreeGrafter"/>
</dbReference>
<dbReference type="SMART" id="SM00382">
    <property type="entry name" value="AAA"/>
    <property type="match status" value="1"/>
</dbReference>
<dbReference type="SUPFAM" id="SSF52540">
    <property type="entry name" value="P-loop containing nucleoside triphosphate hydrolases"/>
    <property type="match status" value="1"/>
</dbReference>
<dbReference type="PANTHER" id="PTHR24220">
    <property type="entry name" value="IMPORT ATP-BINDING PROTEIN"/>
    <property type="match status" value="1"/>
</dbReference>
<dbReference type="VEuPathDB" id="AmoebaDB:KM1_028480"/>
<protein>
    <submittedName>
        <fullName evidence="5">ATP-binding cassette putative</fullName>
    </submittedName>
</protein>
<dbReference type="GO" id="GO:0016887">
    <property type="term" value="F:ATP hydrolysis activity"/>
    <property type="evidence" value="ECO:0007669"/>
    <property type="project" value="InterPro"/>
</dbReference>
<dbReference type="Pfam" id="PF00005">
    <property type="entry name" value="ABC_tran"/>
    <property type="match status" value="1"/>
</dbReference>
<feature type="domain" description="ABC transporter" evidence="4">
    <location>
        <begin position="29"/>
        <end position="269"/>
    </location>
</feature>
<evidence type="ECO:0000313" key="5">
    <source>
        <dbReference type="EMBL" id="GAT97086.1"/>
    </source>
</evidence>
<organism evidence="5 6">
    <name type="scientific">Entamoeba histolytica</name>
    <dbReference type="NCBI Taxonomy" id="5759"/>
    <lineage>
        <taxon>Eukaryota</taxon>
        <taxon>Amoebozoa</taxon>
        <taxon>Evosea</taxon>
        <taxon>Archamoebae</taxon>
        <taxon>Mastigamoebida</taxon>
        <taxon>Entamoebidae</taxon>
        <taxon>Entamoeba</taxon>
    </lineage>
</organism>
<dbReference type="InterPro" id="IPR003439">
    <property type="entry name" value="ABC_transporter-like_ATP-bd"/>
</dbReference>
<evidence type="ECO:0000256" key="1">
    <source>
        <dbReference type="ARBA" id="ARBA00022448"/>
    </source>
</evidence>
<dbReference type="PROSITE" id="PS50893">
    <property type="entry name" value="ABC_TRANSPORTER_2"/>
    <property type="match status" value="1"/>
</dbReference>
<comment type="caution">
    <text evidence="5">The sequence shown here is derived from an EMBL/GenBank/DDBJ whole genome shotgun (WGS) entry which is preliminary data.</text>
</comment>
<dbReference type="CDD" id="cd03255">
    <property type="entry name" value="ABC_MJ0796_LolCDE_FtsE"/>
    <property type="match status" value="1"/>
</dbReference>
<evidence type="ECO:0000256" key="3">
    <source>
        <dbReference type="ARBA" id="ARBA00022840"/>
    </source>
</evidence>
<gene>
    <name evidence="5" type="ORF">CL6EHI_099870</name>
</gene>
<dbReference type="GO" id="GO:0005524">
    <property type="term" value="F:ATP binding"/>
    <property type="evidence" value="ECO:0007669"/>
    <property type="project" value="UniProtKB-KW"/>
</dbReference>
<dbReference type="Gene3D" id="3.40.50.300">
    <property type="entry name" value="P-loop containing nucleotide triphosphate hydrolases"/>
    <property type="match status" value="1"/>
</dbReference>
<evidence type="ECO:0000259" key="4">
    <source>
        <dbReference type="PROSITE" id="PS50893"/>
    </source>
</evidence>
<dbReference type="InterPro" id="IPR017911">
    <property type="entry name" value="MacB-like_ATP-bd"/>
</dbReference>